<dbReference type="GO" id="GO:0031201">
    <property type="term" value="C:SNARE complex"/>
    <property type="evidence" value="ECO:0007669"/>
    <property type="project" value="TreeGrafter"/>
</dbReference>
<keyword evidence="3 7" id="KW-0812">Transmembrane</keyword>
<comment type="caution">
    <text evidence="8">The sequence shown here is derived from an EMBL/GenBank/DDBJ whole genome shotgun (WGS) entry which is preliminary data.</text>
</comment>
<dbReference type="GO" id="GO:0006906">
    <property type="term" value="P:vesicle fusion"/>
    <property type="evidence" value="ECO:0007669"/>
    <property type="project" value="TreeGrafter"/>
</dbReference>
<sequence>MQAVERSESDVADMERYLKILASEAKAGDAHQRREMQQQWKKCHASVAKLQEQFERNKLEHHPRHHLHLHLHSHHTNGPAHGDTHNADAAVRYHQQLDRTGQQMQEAQRVVGQSEEIAGAITTNLQQQREQLIDIRENVGDTHNQTNEAGAHLSSMKRKASTKLAVLYFIIFALVCAIIGGIVYRVTK</sequence>
<gene>
    <name evidence="8" type="ORF">N0F65_012149</name>
</gene>
<evidence type="ECO:0000256" key="3">
    <source>
        <dbReference type="ARBA" id="ARBA00022692"/>
    </source>
</evidence>
<dbReference type="GO" id="GO:0005794">
    <property type="term" value="C:Golgi apparatus"/>
    <property type="evidence" value="ECO:0007669"/>
    <property type="project" value="TreeGrafter"/>
</dbReference>
<dbReference type="GO" id="GO:0015031">
    <property type="term" value="P:protein transport"/>
    <property type="evidence" value="ECO:0007669"/>
    <property type="project" value="UniProtKB-KW"/>
</dbReference>
<dbReference type="GO" id="GO:0005484">
    <property type="term" value="F:SNAP receptor activity"/>
    <property type="evidence" value="ECO:0007669"/>
    <property type="project" value="TreeGrafter"/>
</dbReference>
<protein>
    <recommendedName>
        <fullName evidence="10">t-SNARE coiled-coil homology domain-containing protein</fullName>
    </recommendedName>
</protein>
<dbReference type="GO" id="GO:0005789">
    <property type="term" value="C:endoplasmic reticulum membrane"/>
    <property type="evidence" value="ECO:0007669"/>
    <property type="project" value="TreeGrafter"/>
</dbReference>
<dbReference type="PANTHER" id="PTHR21230:SF94">
    <property type="entry name" value="T-SNARE COILED-COIL HOMOLOGY DOMAIN-CONTAINING PROTEIN"/>
    <property type="match status" value="1"/>
</dbReference>
<name>A0AAV2YW38_9STRA</name>
<dbReference type="GO" id="GO:0000149">
    <property type="term" value="F:SNARE binding"/>
    <property type="evidence" value="ECO:0007669"/>
    <property type="project" value="TreeGrafter"/>
</dbReference>
<dbReference type="EMBL" id="DAKRPA010000122">
    <property type="protein sequence ID" value="DAZ97886.1"/>
    <property type="molecule type" value="Genomic_DNA"/>
</dbReference>
<dbReference type="Gene3D" id="1.20.5.110">
    <property type="match status" value="1"/>
</dbReference>
<reference evidence="8" key="2">
    <citation type="journal article" date="2023" name="Microbiol Resour">
        <title>Decontamination and Annotation of the Draft Genome Sequence of the Oomycete Lagenidium giganteum ARSEF 373.</title>
        <authorList>
            <person name="Morgan W.R."/>
            <person name="Tartar A."/>
        </authorList>
    </citation>
    <scope>NUCLEOTIDE SEQUENCE</scope>
    <source>
        <strain evidence="8">ARSEF 373</strain>
    </source>
</reference>
<proteinExistence type="predicted"/>
<evidence type="ECO:0000256" key="2">
    <source>
        <dbReference type="ARBA" id="ARBA00022448"/>
    </source>
</evidence>
<evidence type="ECO:0000256" key="4">
    <source>
        <dbReference type="ARBA" id="ARBA00022927"/>
    </source>
</evidence>
<reference evidence="8" key="1">
    <citation type="submission" date="2022-11" db="EMBL/GenBank/DDBJ databases">
        <authorList>
            <person name="Morgan W.R."/>
            <person name="Tartar A."/>
        </authorList>
    </citation>
    <scope>NUCLEOTIDE SEQUENCE</scope>
    <source>
        <strain evidence="8">ARSEF 373</strain>
    </source>
</reference>
<feature type="transmembrane region" description="Helical" evidence="7">
    <location>
        <begin position="164"/>
        <end position="184"/>
    </location>
</feature>
<dbReference type="Proteomes" id="UP001146120">
    <property type="component" value="Unassembled WGS sequence"/>
</dbReference>
<evidence type="ECO:0000256" key="6">
    <source>
        <dbReference type="ARBA" id="ARBA00023136"/>
    </source>
</evidence>
<comment type="subcellular location">
    <subcellularLocation>
        <location evidence="1">Membrane</location>
        <topology evidence="1">Single-pass type IV membrane protein</topology>
    </subcellularLocation>
</comment>
<keyword evidence="9" id="KW-1185">Reference proteome</keyword>
<accession>A0AAV2YW38</accession>
<organism evidence="8 9">
    <name type="scientific">Lagenidium giganteum</name>
    <dbReference type="NCBI Taxonomy" id="4803"/>
    <lineage>
        <taxon>Eukaryota</taxon>
        <taxon>Sar</taxon>
        <taxon>Stramenopiles</taxon>
        <taxon>Oomycota</taxon>
        <taxon>Peronosporomycetes</taxon>
        <taxon>Pythiales</taxon>
        <taxon>Pythiaceae</taxon>
    </lineage>
</organism>
<evidence type="ECO:0008006" key="10">
    <source>
        <dbReference type="Google" id="ProtNLM"/>
    </source>
</evidence>
<dbReference type="Pfam" id="PF12352">
    <property type="entry name" value="V-SNARE_C"/>
    <property type="match status" value="1"/>
</dbReference>
<evidence type="ECO:0000313" key="9">
    <source>
        <dbReference type="Proteomes" id="UP001146120"/>
    </source>
</evidence>
<dbReference type="GO" id="GO:0012507">
    <property type="term" value="C:ER to Golgi transport vesicle membrane"/>
    <property type="evidence" value="ECO:0007669"/>
    <property type="project" value="TreeGrafter"/>
</dbReference>
<keyword evidence="5 7" id="KW-1133">Transmembrane helix</keyword>
<keyword evidence="6 7" id="KW-0472">Membrane</keyword>
<keyword evidence="4" id="KW-0653">Protein transport</keyword>
<keyword evidence="2" id="KW-0813">Transport</keyword>
<dbReference type="GO" id="GO:0031902">
    <property type="term" value="C:late endosome membrane"/>
    <property type="evidence" value="ECO:0007669"/>
    <property type="project" value="TreeGrafter"/>
</dbReference>
<evidence type="ECO:0000313" key="8">
    <source>
        <dbReference type="EMBL" id="DAZ97886.1"/>
    </source>
</evidence>
<dbReference type="PANTHER" id="PTHR21230">
    <property type="entry name" value="VESICLE TRANSPORT V-SNARE PROTEIN VTI1-RELATED"/>
    <property type="match status" value="1"/>
</dbReference>
<dbReference type="SUPFAM" id="SSF58038">
    <property type="entry name" value="SNARE fusion complex"/>
    <property type="match status" value="1"/>
</dbReference>
<evidence type="ECO:0000256" key="7">
    <source>
        <dbReference type="SAM" id="Phobius"/>
    </source>
</evidence>
<dbReference type="AlphaFoldDB" id="A0AAV2YW38"/>
<evidence type="ECO:0000256" key="5">
    <source>
        <dbReference type="ARBA" id="ARBA00022989"/>
    </source>
</evidence>
<evidence type="ECO:0000256" key="1">
    <source>
        <dbReference type="ARBA" id="ARBA00004211"/>
    </source>
</evidence>